<feature type="coiled-coil region" evidence="12">
    <location>
        <begin position="68"/>
        <end position="95"/>
    </location>
</feature>
<keyword evidence="12" id="KW-0175">Coiled coil</keyword>
<evidence type="ECO:0000256" key="4">
    <source>
        <dbReference type="ARBA" id="ARBA00022475"/>
    </source>
</evidence>
<name>A0A1R1EMV5_9BACL</name>
<dbReference type="GO" id="GO:0005886">
    <property type="term" value="C:plasma membrane"/>
    <property type="evidence" value="ECO:0007669"/>
    <property type="project" value="UniProtKB-SubCell"/>
</dbReference>
<dbReference type="InterPro" id="IPR003594">
    <property type="entry name" value="HATPase_dom"/>
</dbReference>
<comment type="catalytic activity">
    <reaction evidence="1">
        <text>ATP + protein L-histidine = ADP + protein N-phospho-L-histidine.</text>
        <dbReference type="EC" id="2.7.13.3"/>
    </reaction>
</comment>
<keyword evidence="10" id="KW-0902">Two-component regulatory system</keyword>
<sequence>MNMRRMLLIVIPALFVLTNAVSFFIFQSGRTVQQSYNMMLDRVLLYKQIDAETRSNLSAVNVYLTDRSERSRQIYQEHQSQLRKLQAELNAQDAIPTTELSVRSYRNLLETFLAQESGILQALSGKTPLAYANSYAAAEKTAGFIQEEAYRLIDQELSYYQPLYRSILAQTDRMNQWGVALFIFSTLISVLLAYWISLRITRPIRQLVRTARQISDGNLQVKPPVMKSRDEFRILSEAFVQMQDNLKSLIRKEKEGLEKDRLVKELELEVLQNQINPHFLFNSLNVLSKLALIEGAEKTSDLTVTMSNLLRYNLRQLDRPVPLRDEVEHAKEYFTIQQARFRDRIRFVTDIDEKALDVLVPVLTLQPLLENVFVHGIEGMEEGAEVRLAVSAVPGGTRIAISDNGIGMSEEVRRSLLDTDAPRLRDQGGGEARHPAGHSTGLGTRNVFKRLELFYDRKDLIDIVSEPGKGTTVFLNIPAETRKEDGHVSSADRR</sequence>
<evidence type="ECO:0000256" key="13">
    <source>
        <dbReference type="SAM" id="MobiDB-lite"/>
    </source>
</evidence>
<accession>A0A1R1EMV5</accession>
<dbReference type="EMBL" id="MRTP01000005">
    <property type="protein sequence ID" value="OMF53137.1"/>
    <property type="molecule type" value="Genomic_DNA"/>
</dbReference>
<keyword evidence="11 14" id="KW-0472">Membrane</keyword>
<keyword evidence="8 17" id="KW-0418">Kinase</keyword>
<keyword evidence="18" id="KW-1185">Reference proteome</keyword>
<keyword evidence="6" id="KW-0808">Transferase</keyword>
<evidence type="ECO:0000256" key="9">
    <source>
        <dbReference type="ARBA" id="ARBA00022840"/>
    </source>
</evidence>
<dbReference type="SUPFAM" id="SSF55874">
    <property type="entry name" value="ATPase domain of HSP90 chaperone/DNA topoisomerase II/histidine kinase"/>
    <property type="match status" value="1"/>
</dbReference>
<dbReference type="GO" id="GO:0000155">
    <property type="term" value="F:phosphorelay sensor kinase activity"/>
    <property type="evidence" value="ECO:0007669"/>
    <property type="project" value="InterPro"/>
</dbReference>
<keyword evidence="4" id="KW-1003">Cell membrane</keyword>
<dbReference type="Pfam" id="PF02518">
    <property type="entry name" value="HATPase_c"/>
    <property type="match status" value="1"/>
</dbReference>
<evidence type="ECO:0000256" key="14">
    <source>
        <dbReference type="SAM" id="Phobius"/>
    </source>
</evidence>
<evidence type="ECO:0000256" key="7">
    <source>
        <dbReference type="ARBA" id="ARBA00022741"/>
    </source>
</evidence>
<dbReference type="CDD" id="cd06225">
    <property type="entry name" value="HAMP"/>
    <property type="match status" value="1"/>
</dbReference>
<dbReference type="Gene3D" id="6.10.340.10">
    <property type="match status" value="1"/>
</dbReference>
<evidence type="ECO:0000313" key="17">
    <source>
        <dbReference type="EMBL" id="OMF53137.1"/>
    </source>
</evidence>
<protein>
    <recommendedName>
        <fullName evidence="3">histidine kinase</fullName>
        <ecNumber evidence="3">2.7.13.3</ecNumber>
    </recommendedName>
</protein>
<evidence type="ECO:0000256" key="8">
    <source>
        <dbReference type="ARBA" id="ARBA00022777"/>
    </source>
</evidence>
<organism evidence="17 18">
    <name type="scientific">Paenibacillus rhizosphaerae</name>
    <dbReference type="NCBI Taxonomy" id="297318"/>
    <lineage>
        <taxon>Bacteria</taxon>
        <taxon>Bacillati</taxon>
        <taxon>Bacillota</taxon>
        <taxon>Bacilli</taxon>
        <taxon>Bacillales</taxon>
        <taxon>Paenibacillaceae</taxon>
        <taxon>Paenibacillus</taxon>
    </lineage>
</organism>
<evidence type="ECO:0000256" key="12">
    <source>
        <dbReference type="SAM" id="Coils"/>
    </source>
</evidence>
<evidence type="ECO:0000256" key="3">
    <source>
        <dbReference type="ARBA" id="ARBA00012438"/>
    </source>
</evidence>
<evidence type="ECO:0000256" key="10">
    <source>
        <dbReference type="ARBA" id="ARBA00023012"/>
    </source>
</evidence>
<feature type="transmembrane region" description="Helical" evidence="14">
    <location>
        <begin position="177"/>
        <end position="196"/>
    </location>
</feature>
<dbReference type="Pfam" id="PF06580">
    <property type="entry name" value="His_kinase"/>
    <property type="match status" value="1"/>
</dbReference>
<evidence type="ECO:0000256" key="11">
    <source>
        <dbReference type="ARBA" id="ARBA00023136"/>
    </source>
</evidence>
<dbReference type="GO" id="GO:0005524">
    <property type="term" value="F:ATP binding"/>
    <property type="evidence" value="ECO:0007669"/>
    <property type="project" value="UniProtKB-KW"/>
</dbReference>
<gene>
    <name evidence="17" type="ORF">BK138_19750</name>
</gene>
<dbReference type="InterPro" id="IPR005467">
    <property type="entry name" value="His_kinase_dom"/>
</dbReference>
<dbReference type="PANTHER" id="PTHR34220">
    <property type="entry name" value="SENSOR HISTIDINE KINASE YPDA"/>
    <property type="match status" value="1"/>
</dbReference>
<feature type="compositionally biased region" description="Basic and acidic residues" evidence="13">
    <location>
        <begin position="421"/>
        <end position="434"/>
    </location>
</feature>
<dbReference type="EC" id="2.7.13.3" evidence="3"/>
<proteinExistence type="predicted"/>
<evidence type="ECO:0000256" key="6">
    <source>
        <dbReference type="ARBA" id="ARBA00022679"/>
    </source>
</evidence>
<dbReference type="InterPro" id="IPR050640">
    <property type="entry name" value="Bact_2-comp_sensor_kinase"/>
</dbReference>
<dbReference type="SUPFAM" id="SSF158472">
    <property type="entry name" value="HAMP domain-like"/>
    <property type="match status" value="1"/>
</dbReference>
<keyword evidence="5" id="KW-0597">Phosphoprotein</keyword>
<feature type="region of interest" description="Disordered" evidence="13">
    <location>
        <begin position="421"/>
        <end position="441"/>
    </location>
</feature>
<dbReference type="PANTHER" id="PTHR34220:SF7">
    <property type="entry name" value="SENSOR HISTIDINE KINASE YPDA"/>
    <property type="match status" value="1"/>
</dbReference>
<evidence type="ECO:0000259" key="15">
    <source>
        <dbReference type="PROSITE" id="PS50109"/>
    </source>
</evidence>
<keyword evidence="7" id="KW-0547">Nucleotide-binding</keyword>
<evidence type="ECO:0000256" key="5">
    <source>
        <dbReference type="ARBA" id="ARBA00022553"/>
    </source>
</evidence>
<comment type="caution">
    <text evidence="17">The sequence shown here is derived from an EMBL/GenBank/DDBJ whole genome shotgun (WGS) entry which is preliminary data.</text>
</comment>
<dbReference type="RefSeq" id="WP_076172232.1">
    <property type="nucleotide sequence ID" value="NZ_MRTP01000005.1"/>
</dbReference>
<dbReference type="InterPro" id="IPR003660">
    <property type="entry name" value="HAMP_dom"/>
</dbReference>
<evidence type="ECO:0000313" key="18">
    <source>
        <dbReference type="Proteomes" id="UP000187172"/>
    </source>
</evidence>
<dbReference type="InterPro" id="IPR036890">
    <property type="entry name" value="HATPase_C_sf"/>
</dbReference>
<dbReference type="Proteomes" id="UP000187172">
    <property type="component" value="Unassembled WGS sequence"/>
</dbReference>
<dbReference type="AlphaFoldDB" id="A0A1R1EMV5"/>
<evidence type="ECO:0000259" key="16">
    <source>
        <dbReference type="PROSITE" id="PS50885"/>
    </source>
</evidence>
<dbReference type="InterPro" id="IPR010559">
    <property type="entry name" value="Sig_transdc_His_kin_internal"/>
</dbReference>
<evidence type="ECO:0000256" key="1">
    <source>
        <dbReference type="ARBA" id="ARBA00000085"/>
    </source>
</evidence>
<evidence type="ECO:0000256" key="2">
    <source>
        <dbReference type="ARBA" id="ARBA00004651"/>
    </source>
</evidence>
<reference evidence="17 18" key="1">
    <citation type="submission" date="2016-11" db="EMBL/GenBank/DDBJ databases">
        <title>Paenibacillus species isolates.</title>
        <authorList>
            <person name="Beno S.M."/>
        </authorList>
    </citation>
    <scope>NUCLEOTIDE SEQUENCE [LARGE SCALE GENOMIC DNA]</scope>
    <source>
        <strain evidence="17 18">FSL R5-0378</strain>
    </source>
</reference>
<dbReference type="PROSITE" id="PS50109">
    <property type="entry name" value="HIS_KIN"/>
    <property type="match status" value="1"/>
</dbReference>
<dbReference type="Pfam" id="PF00672">
    <property type="entry name" value="HAMP"/>
    <property type="match status" value="1"/>
</dbReference>
<dbReference type="Gene3D" id="3.30.565.10">
    <property type="entry name" value="Histidine kinase-like ATPase, C-terminal domain"/>
    <property type="match status" value="1"/>
</dbReference>
<dbReference type="PROSITE" id="PS50885">
    <property type="entry name" value="HAMP"/>
    <property type="match status" value="1"/>
</dbReference>
<dbReference type="SMART" id="SM00304">
    <property type="entry name" value="HAMP"/>
    <property type="match status" value="1"/>
</dbReference>
<keyword evidence="9" id="KW-0067">ATP-binding</keyword>
<keyword evidence="14" id="KW-0812">Transmembrane</keyword>
<dbReference type="STRING" id="297318.BK138_19750"/>
<feature type="domain" description="Histidine kinase" evidence="15">
    <location>
        <begin position="275"/>
        <end position="481"/>
    </location>
</feature>
<comment type="subcellular location">
    <subcellularLocation>
        <location evidence="2">Cell membrane</location>
        <topology evidence="2">Multi-pass membrane protein</topology>
    </subcellularLocation>
</comment>
<feature type="domain" description="HAMP" evidence="16">
    <location>
        <begin position="198"/>
        <end position="251"/>
    </location>
</feature>
<keyword evidence="14" id="KW-1133">Transmembrane helix</keyword>